<comment type="caution">
    <text evidence="17">The sequence shown here is derived from an EMBL/GenBank/DDBJ whole genome shotgun (WGS) entry which is preliminary data.</text>
</comment>
<dbReference type="GO" id="GO:0009089">
    <property type="term" value="P:lysine biosynthetic process via diaminopimelate"/>
    <property type="evidence" value="ECO:0007669"/>
    <property type="project" value="UniProtKB-UniPathway"/>
</dbReference>
<evidence type="ECO:0000256" key="9">
    <source>
        <dbReference type="ARBA" id="ARBA00022840"/>
    </source>
</evidence>
<evidence type="ECO:0000256" key="2">
    <source>
        <dbReference type="ARBA" id="ARBA00004766"/>
    </source>
</evidence>
<name>A0A419V6G6_9BACL</name>
<dbReference type="GO" id="GO:0009088">
    <property type="term" value="P:threonine biosynthetic process"/>
    <property type="evidence" value="ECO:0007669"/>
    <property type="project" value="UniProtKB-UniPathway"/>
</dbReference>
<dbReference type="PIRSF" id="PIRSF000726">
    <property type="entry name" value="Asp_kin"/>
    <property type="match status" value="1"/>
</dbReference>
<dbReference type="PROSITE" id="PS00324">
    <property type="entry name" value="ASPARTOKINASE"/>
    <property type="match status" value="1"/>
</dbReference>
<dbReference type="EC" id="2.7.2.4" evidence="14"/>
<dbReference type="GO" id="GO:0005829">
    <property type="term" value="C:cytosol"/>
    <property type="evidence" value="ECO:0007669"/>
    <property type="project" value="TreeGrafter"/>
</dbReference>
<accession>A0A419V6G6</accession>
<dbReference type="InterPro" id="IPR045865">
    <property type="entry name" value="ACT-like_dom_sf"/>
</dbReference>
<evidence type="ECO:0000256" key="15">
    <source>
        <dbReference type="RuleBase" id="RU004249"/>
    </source>
</evidence>
<dbReference type="GO" id="GO:0005524">
    <property type="term" value="F:ATP binding"/>
    <property type="evidence" value="ECO:0007669"/>
    <property type="project" value="UniProtKB-KW"/>
</dbReference>
<dbReference type="InterPro" id="IPR005260">
    <property type="entry name" value="Asp_kin_monofn"/>
</dbReference>
<comment type="similarity">
    <text evidence="5 14">Belongs to the aspartokinase family.</text>
</comment>
<evidence type="ECO:0000256" key="4">
    <source>
        <dbReference type="ARBA" id="ARBA00005139"/>
    </source>
</evidence>
<dbReference type="NCBIfam" id="TIGR00657">
    <property type="entry name" value="asp_kinases"/>
    <property type="match status" value="1"/>
</dbReference>
<feature type="binding site" evidence="13">
    <location>
        <begin position="225"/>
        <end position="226"/>
    </location>
    <ligand>
        <name>ATP</name>
        <dbReference type="ChEBI" id="CHEBI:30616"/>
    </ligand>
</feature>
<dbReference type="SUPFAM" id="SSF53633">
    <property type="entry name" value="Carbamate kinase-like"/>
    <property type="match status" value="1"/>
</dbReference>
<dbReference type="CDD" id="cd04911">
    <property type="entry name" value="ACT_AKiii-YclM-BS_1"/>
    <property type="match status" value="1"/>
</dbReference>
<evidence type="ECO:0000256" key="1">
    <source>
        <dbReference type="ARBA" id="ARBA00003121"/>
    </source>
</evidence>
<feature type="domain" description="ACT" evidence="16">
    <location>
        <begin position="395"/>
        <end position="461"/>
    </location>
</feature>
<dbReference type="UniPathway" id="UPA00051">
    <property type="reaction ID" value="UER00462"/>
</dbReference>
<dbReference type="InterPro" id="IPR042199">
    <property type="entry name" value="AsparK_Bifunc_asparK/hSer_DH"/>
</dbReference>
<dbReference type="InterPro" id="IPR001341">
    <property type="entry name" value="Asp_kinase"/>
</dbReference>
<keyword evidence="15" id="KW-0028">Amino-acid biosynthesis</keyword>
<dbReference type="FunFam" id="3.40.1160.10:FF:000027">
    <property type="entry name" value="Aspartokinase"/>
    <property type="match status" value="1"/>
</dbReference>
<protein>
    <recommendedName>
        <fullName evidence="14">Aspartokinase</fullName>
        <ecNumber evidence="14">2.7.2.4</ecNumber>
    </recommendedName>
</protein>
<dbReference type="UniPathway" id="UPA00034">
    <property type="reaction ID" value="UER00015"/>
</dbReference>
<dbReference type="PANTHER" id="PTHR21499">
    <property type="entry name" value="ASPARTATE KINASE"/>
    <property type="match status" value="1"/>
</dbReference>
<dbReference type="InterPro" id="IPR054352">
    <property type="entry name" value="ACT_Aspartokinase"/>
</dbReference>
<keyword evidence="9 13" id="KW-0067">ATP-binding</keyword>
<comment type="pathway">
    <text evidence="3 15">Amino-acid biosynthesis; L-methionine biosynthesis via de novo pathway; L-homoserine from L-aspartate: step 1/3.</text>
</comment>
<dbReference type="GO" id="GO:0019877">
    <property type="term" value="P:diaminopimelate biosynthetic process"/>
    <property type="evidence" value="ECO:0007669"/>
    <property type="project" value="UniProtKB-KW"/>
</dbReference>
<evidence type="ECO:0000256" key="13">
    <source>
        <dbReference type="PIRSR" id="PIRSR000726-1"/>
    </source>
</evidence>
<dbReference type="SUPFAM" id="SSF55021">
    <property type="entry name" value="ACT-like"/>
    <property type="match status" value="2"/>
</dbReference>
<dbReference type="Gene3D" id="3.30.2130.10">
    <property type="entry name" value="VC0802-like"/>
    <property type="match status" value="1"/>
</dbReference>
<dbReference type="Pfam" id="PF22468">
    <property type="entry name" value="ACT_9"/>
    <property type="match status" value="1"/>
</dbReference>
<dbReference type="Gene3D" id="1.20.120.1320">
    <property type="entry name" value="Aspartokinase, catalytic domain"/>
    <property type="match status" value="1"/>
</dbReference>
<dbReference type="GO" id="GO:0009090">
    <property type="term" value="P:homoserine biosynthetic process"/>
    <property type="evidence" value="ECO:0007669"/>
    <property type="project" value="TreeGrafter"/>
</dbReference>
<gene>
    <name evidence="17" type="ORF">ATL39_1176</name>
</gene>
<dbReference type="Gene3D" id="3.40.1160.10">
    <property type="entry name" value="Acetylglutamate kinase-like"/>
    <property type="match status" value="1"/>
</dbReference>
<evidence type="ECO:0000256" key="12">
    <source>
        <dbReference type="ARBA" id="ARBA00047872"/>
    </source>
</evidence>
<evidence type="ECO:0000256" key="8">
    <source>
        <dbReference type="ARBA" id="ARBA00022777"/>
    </source>
</evidence>
<evidence type="ECO:0000256" key="11">
    <source>
        <dbReference type="ARBA" id="ARBA00023154"/>
    </source>
</evidence>
<keyword evidence="11" id="KW-0457">Lysine biosynthesis</keyword>
<dbReference type="InterPro" id="IPR001048">
    <property type="entry name" value="Asp/Glu/Uridylate_kinase"/>
</dbReference>
<organism evidence="17 18">
    <name type="scientific">Sinobaca qinghaiensis</name>
    <dbReference type="NCBI Taxonomy" id="342944"/>
    <lineage>
        <taxon>Bacteria</taxon>
        <taxon>Bacillati</taxon>
        <taxon>Bacillota</taxon>
        <taxon>Bacilli</taxon>
        <taxon>Bacillales</taxon>
        <taxon>Sporolactobacillaceae</taxon>
        <taxon>Sinobaca</taxon>
    </lineage>
</organism>
<comment type="pathway">
    <text evidence="2 15">Amino-acid biosynthesis; L-lysine biosynthesis via DAP pathway; (S)-tetrahydrodipicolinate from L-aspartate: step 1/4.</text>
</comment>
<dbReference type="PANTHER" id="PTHR21499:SF67">
    <property type="entry name" value="ASPARTOKINASE 3"/>
    <property type="match status" value="1"/>
</dbReference>
<keyword evidence="8 14" id="KW-0418">Kinase</keyword>
<dbReference type="PROSITE" id="PS51671">
    <property type="entry name" value="ACT"/>
    <property type="match status" value="1"/>
</dbReference>
<dbReference type="Proteomes" id="UP000285120">
    <property type="component" value="Unassembled WGS sequence"/>
</dbReference>
<dbReference type="InterPro" id="IPR035804">
    <property type="entry name" value="AKIII_YclM_N"/>
</dbReference>
<dbReference type="FunFam" id="3.30.2130.10:FF:000001">
    <property type="entry name" value="Bifunctional aspartokinase/homoserine dehydrogenase"/>
    <property type="match status" value="1"/>
</dbReference>
<dbReference type="NCBIfam" id="NF006540">
    <property type="entry name" value="PRK09034.1"/>
    <property type="match status" value="1"/>
</dbReference>
<dbReference type="CDD" id="cd04245">
    <property type="entry name" value="AAK_AKiii-YclM-BS"/>
    <property type="match status" value="1"/>
</dbReference>
<comment type="catalytic activity">
    <reaction evidence="12 14">
        <text>L-aspartate + ATP = 4-phospho-L-aspartate + ADP</text>
        <dbReference type="Rhea" id="RHEA:23776"/>
        <dbReference type="ChEBI" id="CHEBI:29991"/>
        <dbReference type="ChEBI" id="CHEBI:30616"/>
        <dbReference type="ChEBI" id="CHEBI:57535"/>
        <dbReference type="ChEBI" id="CHEBI:456216"/>
        <dbReference type="EC" id="2.7.2.4"/>
    </reaction>
</comment>
<comment type="function">
    <text evidence="1">Catalyzes the phosphorylation of the beta-carboxyl group of aspartic acid with ATP to yield 4-phospho-L-aspartate, which is involved in the branched biosynthetic pathway leading to the biosynthesis of amino acids threonine, isoleucine and methionine.</text>
</comment>
<dbReference type="CDD" id="cd04916">
    <property type="entry name" value="ACT_AKiii-YclM-BS_2"/>
    <property type="match status" value="1"/>
</dbReference>
<comment type="pathway">
    <text evidence="4 15">Amino-acid biosynthesis; L-threonine biosynthesis; L-threonine from L-aspartate: step 1/5.</text>
</comment>
<keyword evidence="18" id="KW-1185">Reference proteome</keyword>
<evidence type="ECO:0000256" key="14">
    <source>
        <dbReference type="RuleBase" id="RU003448"/>
    </source>
</evidence>
<evidence type="ECO:0000259" key="16">
    <source>
        <dbReference type="PROSITE" id="PS51671"/>
    </source>
</evidence>
<feature type="binding site" evidence="13">
    <location>
        <position position="55"/>
    </location>
    <ligand>
        <name>substrate</name>
    </ligand>
</feature>
<evidence type="ECO:0000256" key="7">
    <source>
        <dbReference type="ARBA" id="ARBA00022741"/>
    </source>
</evidence>
<dbReference type="InterPro" id="IPR018042">
    <property type="entry name" value="Aspartate_kinase_CS"/>
</dbReference>
<dbReference type="AlphaFoldDB" id="A0A419V6G6"/>
<evidence type="ECO:0000313" key="18">
    <source>
        <dbReference type="Proteomes" id="UP000285120"/>
    </source>
</evidence>
<evidence type="ECO:0000313" key="17">
    <source>
        <dbReference type="EMBL" id="RKD75477.1"/>
    </source>
</evidence>
<proteinExistence type="inferred from homology"/>
<dbReference type="InterPro" id="IPR036393">
    <property type="entry name" value="AceGlu_kinase-like_sf"/>
</dbReference>
<keyword evidence="7 13" id="KW-0547">Nucleotide-binding</keyword>
<evidence type="ECO:0000256" key="10">
    <source>
        <dbReference type="ARBA" id="ARBA00022915"/>
    </source>
</evidence>
<evidence type="ECO:0000256" key="5">
    <source>
        <dbReference type="ARBA" id="ARBA00010122"/>
    </source>
</evidence>
<keyword evidence="6 14" id="KW-0808">Transferase</keyword>
<evidence type="ECO:0000256" key="3">
    <source>
        <dbReference type="ARBA" id="ARBA00004986"/>
    </source>
</evidence>
<feature type="binding site" evidence="13">
    <location>
        <begin position="11"/>
        <end position="14"/>
    </location>
    <ligand>
        <name>ATP</name>
        <dbReference type="ChEBI" id="CHEBI:30616"/>
    </ligand>
</feature>
<dbReference type="Pfam" id="PF00696">
    <property type="entry name" value="AA_kinase"/>
    <property type="match status" value="1"/>
</dbReference>
<feature type="binding site" evidence="13">
    <location>
        <position position="126"/>
    </location>
    <ligand>
        <name>substrate</name>
    </ligand>
</feature>
<dbReference type="UniPathway" id="UPA00050">
    <property type="reaction ID" value="UER00461"/>
</dbReference>
<dbReference type="InterPro" id="IPR002912">
    <property type="entry name" value="ACT_dom"/>
</dbReference>
<dbReference type="GO" id="GO:0004072">
    <property type="term" value="F:aspartate kinase activity"/>
    <property type="evidence" value="ECO:0007669"/>
    <property type="project" value="UniProtKB-EC"/>
</dbReference>
<sequence>MGECERMNVAKFGGSSLADAGQIKKVASIITADTDRKIIVVSAPGKRSDEDTKVTDLLIHLGETALAGKDTADALQNVVERFRSITEELGLSEDMLRIIEKDLQERVDYTKESPERFLDQMKAAGEDNNAKVIAGYLQSQGVLSEYINPAEAGLYVSDTPGNAQVLPESYDNLYKLRERKGILIFPGFFGYSKEGKLVTFSRGGSDITGSIVAAGIKADLYENFTDVDSVFAANPKVVKDPVAIKRMTYREMRELSYAGFAVFHDEALIPAFQKSIPVCVKNTNNPKTSGTMIISEREYALNPVIGIAADKGFSTLYVRKYLMNREVGFGRRLLSIIEDEGISYEHIPSGIDDTSVILDNSQLTPAAEEKIISRITEELEADDVYFEKGLAMIMLVGEGMHETVGIAARATKALMEKEINIEMINQGSSEVSLAFGIKEEQVDDAIRGLYEEFFSTKEVLQ</sequence>
<keyword evidence="10" id="KW-0220">Diaminopimelate biosynthesis</keyword>
<reference evidence="17 18" key="1">
    <citation type="submission" date="2018-09" db="EMBL/GenBank/DDBJ databases">
        <title>Genomic Encyclopedia of Archaeal and Bacterial Type Strains, Phase II (KMG-II): from individual species to whole genera.</title>
        <authorList>
            <person name="Goeker M."/>
        </authorList>
    </citation>
    <scope>NUCLEOTIDE SEQUENCE [LARGE SCALE GENOMIC DNA]</scope>
    <source>
        <strain evidence="17 18">DSM 17008</strain>
    </source>
</reference>
<dbReference type="EMBL" id="RAPK01000007">
    <property type="protein sequence ID" value="RKD75477.1"/>
    <property type="molecule type" value="Genomic_DNA"/>
</dbReference>
<evidence type="ECO:0000256" key="6">
    <source>
        <dbReference type="ARBA" id="ARBA00022679"/>
    </source>
</evidence>